<name>A0ABS4VRH6_9PSEU</name>
<protein>
    <recommendedName>
        <fullName evidence="1">Polysaccharide pyruvyl transferase domain-containing protein</fullName>
    </recommendedName>
</protein>
<dbReference type="InterPro" id="IPR007345">
    <property type="entry name" value="Polysacch_pyruvyl_Trfase"/>
</dbReference>
<accession>A0ABS4VRH6</accession>
<reference evidence="2 3" key="1">
    <citation type="submission" date="2021-03" db="EMBL/GenBank/DDBJ databases">
        <title>Sequencing the genomes of 1000 actinobacteria strains.</title>
        <authorList>
            <person name="Klenk H.-P."/>
        </authorList>
    </citation>
    <scope>NUCLEOTIDE SEQUENCE [LARGE SCALE GENOMIC DNA]</scope>
    <source>
        <strain evidence="2 3">DSM 45256</strain>
    </source>
</reference>
<evidence type="ECO:0000313" key="2">
    <source>
        <dbReference type="EMBL" id="MBP2366537.1"/>
    </source>
</evidence>
<evidence type="ECO:0000259" key="1">
    <source>
        <dbReference type="Pfam" id="PF04230"/>
    </source>
</evidence>
<proteinExistence type="predicted"/>
<dbReference type="EMBL" id="JAGINU010000001">
    <property type="protein sequence ID" value="MBP2366537.1"/>
    <property type="molecule type" value="Genomic_DNA"/>
</dbReference>
<organism evidence="2 3">
    <name type="scientific">Pseudonocardia parietis</name>
    <dbReference type="NCBI Taxonomy" id="570936"/>
    <lineage>
        <taxon>Bacteria</taxon>
        <taxon>Bacillati</taxon>
        <taxon>Actinomycetota</taxon>
        <taxon>Actinomycetes</taxon>
        <taxon>Pseudonocardiales</taxon>
        <taxon>Pseudonocardiaceae</taxon>
        <taxon>Pseudonocardia</taxon>
    </lineage>
</organism>
<sequence>MRIVVAGWPSFIDGEATAGDVLAMAQAAEALRGPGRRVEQLFSPVLDAAAESATSVDPLGCSLLVFACGPVRGRQVAELHERFAGARRIAVGVSVPDPADSAATGFHRILARDTGGSTAATADLCRHCPDPVPVPVVGVVLAPGQPEYGARRRHDGVHAALEDWLTGLDAARLPLDTRIDPRDWRHAATADQFRAVLSRLDVVVTTRLHGLVLGLGAGVPVLAVDPVAGGAKVAAQSSVLGWPVLDADEVTGPQGRAVLERAWRWCTGAAGRARTLADGTGADPVLEALREEAAAV</sequence>
<keyword evidence="3" id="KW-1185">Reference proteome</keyword>
<dbReference type="RefSeq" id="WP_210026607.1">
    <property type="nucleotide sequence ID" value="NZ_JAGINU010000001.1"/>
</dbReference>
<comment type="caution">
    <text evidence="2">The sequence shown here is derived from an EMBL/GenBank/DDBJ whole genome shotgun (WGS) entry which is preliminary data.</text>
</comment>
<evidence type="ECO:0000313" key="3">
    <source>
        <dbReference type="Proteomes" id="UP001519295"/>
    </source>
</evidence>
<gene>
    <name evidence="2" type="ORF">JOF36_002233</name>
</gene>
<dbReference type="Proteomes" id="UP001519295">
    <property type="component" value="Unassembled WGS sequence"/>
</dbReference>
<dbReference type="Pfam" id="PF04230">
    <property type="entry name" value="PS_pyruv_trans"/>
    <property type="match status" value="1"/>
</dbReference>
<feature type="domain" description="Polysaccharide pyruvyl transferase" evidence="1">
    <location>
        <begin position="175"/>
        <end position="225"/>
    </location>
</feature>